<dbReference type="InterPro" id="IPR056924">
    <property type="entry name" value="SH3_Tf2-1"/>
</dbReference>
<dbReference type="Gene3D" id="3.30.420.10">
    <property type="entry name" value="Ribonuclease H-like superfamily/Ribonuclease H"/>
    <property type="match status" value="1"/>
</dbReference>
<dbReference type="Proteomes" id="UP001234989">
    <property type="component" value="Chromosome 4"/>
</dbReference>
<dbReference type="InterPro" id="IPR012337">
    <property type="entry name" value="RNaseH-like_sf"/>
</dbReference>
<dbReference type="InterPro" id="IPR041588">
    <property type="entry name" value="Integrase_H2C2"/>
</dbReference>
<protein>
    <recommendedName>
        <fullName evidence="1">Integrase catalytic domain-containing protein</fullName>
    </recommendedName>
</protein>
<organism evidence="2 3">
    <name type="scientific">Solanum verrucosum</name>
    <dbReference type="NCBI Taxonomy" id="315347"/>
    <lineage>
        <taxon>Eukaryota</taxon>
        <taxon>Viridiplantae</taxon>
        <taxon>Streptophyta</taxon>
        <taxon>Embryophyta</taxon>
        <taxon>Tracheophyta</taxon>
        <taxon>Spermatophyta</taxon>
        <taxon>Magnoliopsida</taxon>
        <taxon>eudicotyledons</taxon>
        <taxon>Gunneridae</taxon>
        <taxon>Pentapetalae</taxon>
        <taxon>asterids</taxon>
        <taxon>lamiids</taxon>
        <taxon>Solanales</taxon>
        <taxon>Solanaceae</taxon>
        <taxon>Solanoideae</taxon>
        <taxon>Solaneae</taxon>
        <taxon>Solanum</taxon>
    </lineage>
</organism>
<evidence type="ECO:0000259" key="1">
    <source>
        <dbReference type="PROSITE" id="PS50994"/>
    </source>
</evidence>
<accession>A0AAF0TSL4</accession>
<evidence type="ECO:0000313" key="2">
    <source>
        <dbReference type="EMBL" id="WMV24490.1"/>
    </source>
</evidence>
<sequence length="409" mass="47368">MRVGDMYFETPILESVPIVNEFLEVFPVDLFGIPSEREIDFARLGFWFVDSTKGGVMVHNVSESSFRSDVKAKKGGDDVLRYQGHLCVPNIDALREKVLSEAHNSPYFVHLGSTKMYIDLREVYWWNRMKRDIAEYLSRFPNCQQVKVQYLKLRGLSQDISIPTFKWVDLNMDFIVSLHHTQRQHDSIWVTVDHMKKLHGPLLFINSDNGTQFTSKFWKFFQKGLGTGVKHSTNFHPQTDGQVERSIQTLEDMFRACVIDFKDNREDHLPLIEFSYNNSYNSNTSMVLFEAVYGRRCRSPIGWFKVCEDALIGPESVHEVMEKGVMRFGKKGKLSPRYVSPSQVLRHIGKVSYKPYFPNELASVHLVFHVSLLKKCIGDPTSMVPLESLEIEMSLSYEEVLVEILYRQV</sequence>
<reference evidence="2" key="1">
    <citation type="submission" date="2023-08" db="EMBL/GenBank/DDBJ databases">
        <title>A de novo genome assembly of Solanum verrucosum Schlechtendal, a Mexican diploid species geographically isolated from the other diploid A-genome species in potato relatives.</title>
        <authorList>
            <person name="Hosaka K."/>
        </authorList>
    </citation>
    <scope>NUCLEOTIDE SEQUENCE</scope>
    <source>
        <tissue evidence="2">Young leaves</tissue>
    </source>
</reference>
<dbReference type="Gene3D" id="1.10.340.70">
    <property type="match status" value="1"/>
</dbReference>
<name>A0AAF0TSL4_SOLVR</name>
<dbReference type="EMBL" id="CP133615">
    <property type="protein sequence ID" value="WMV24490.1"/>
    <property type="molecule type" value="Genomic_DNA"/>
</dbReference>
<dbReference type="PANTHER" id="PTHR45835">
    <property type="entry name" value="YALI0A06105P"/>
    <property type="match status" value="1"/>
</dbReference>
<dbReference type="Pfam" id="PF17921">
    <property type="entry name" value="Integrase_H2C2"/>
    <property type="match status" value="1"/>
</dbReference>
<dbReference type="GO" id="GO:0015074">
    <property type="term" value="P:DNA integration"/>
    <property type="evidence" value="ECO:0007669"/>
    <property type="project" value="InterPro"/>
</dbReference>
<proteinExistence type="predicted"/>
<dbReference type="GO" id="GO:0003676">
    <property type="term" value="F:nucleic acid binding"/>
    <property type="evidence" value="ECO:0007669"/>
    <property type="project" value="InterPro"/>
</dbReference>
<dbReference type="AlphaFoldDB" id="A0AAF0TSL4"/>
<dbReference type="InterPro" id="IPR036397">
    <property type="entry name" value="RNaseH_sf"/>
</dbReference>
<keyword evidence="3" id="KW-1185">Reference proteome</keyword>
<dbReference type="Pfam" id="PF24626">
    <property type="entry name" value="SH3_Tf2-1"/>
    <property type="match status" value="1"/>
</dbReference>
<dbReference type="InterPro" id="IPR001584">
    <property type="entry name" value="Integrase_cat-core"/>
</dbReference>
<evidence type="ECO:0000313" key="3">
    <source>
        <dbReference type="Proteomes" id="UP001234989"/>
    </source>
</evidence>
<dbReference type="SUPFAM" id="SSF53098">
    <property type="entry name" value="Ribonuclease H-like"/>
    <property type="match status" value="1"/>
</dbReference>
<dbReference type="PANTHER" id="PTHR45835:SF91">
    <property type="entry name" value="RETROTRANSPOSON, TY3-GYPSY SUBCLASS-LIKE PROTEIN"/>
    <property type="match status" value="1"/>
</dbReference>
<feature type="domain" description="Integrase catalytic" evidence="1">
    <location>
        <begin position="137"/>
        <end position="296"/>
    </location>
</feature>
<dbReference type="PROSITE" id="PS50994">
    <property type="entry name" value="INTEGRASE"/>
    <property type="match status" value="1"/>
</dbReference>
<gene>
    <name evidence="2" type="ORF">MTR67_017875</name>
</gene>